<accession>A0A369IA50</accession>
<keyword evidence="5" id="KW-0998">Cell outer membrane</keyword>
<dbReference type="SUPFAM" id="SSF48452">
    <property type="entry name" value="TPR-like"/>
    <property type="match status" value="1"/>
</dbReference>
<protein>
    <submittedName>
        <fullName evidence="8">RagB/SusD family nutrient uptake outer membrane protein</fullName>
    </submittedName>
</protein>
<comment type="caution">
    <text evidence="8">The sequence shown here is derived from an EMBL/GenBank/DDBJ whole genome shotgun (WGS) entry which is preliminary data.</text>
</comment>
<evidence type="ECO:0000256" key="1">
    <source>
        <dbReference type="ARBA" id="ARBA00004442"/>
    </source>
</evidence>
<reference evidence="8 9" key="1">
    <citation type="submission" date="2018-07" db="EMBL/GenBank/DDBJ databases">
        <title>Genome analysis of Runella aurantiaca.</title>
        <authorList>
            <person name="Yang X."/>
        </authorList>
    </citation>
    <scope>NUCLEOTIDE SEQUENCE [LARGE SCALE GENOMIC DNA]</scope>
    <source>
        <strain evidence="8 9">YX9</strain>
    </source>
</reference>
<dbReference type="EMBL" id="QPIW01000016">
    <property type="protein sequence ID" value="RDB04413.1"/>
    <property type="molecule type" value="Genomic_DNA"/>
</dbReference>
<proteinExistence type="inferred from homology"/>
<comment type="similarity">
    <text evidence="2">Belongs to the SusD family.</text>
</comment>
<feature type="domain" description="SusD-like N-terminal" evidence="7">
    <location>
        <begin position="45"/>
        <end position="228"/>
    </location>
</feature>
<evidence type="ECO:0000256" key="2">
    <source>
        <dbReference type="ARBA" id="ARBA00006275"/>
    </source>
</evidence>
<evidence type="ECO:0000256" key="3">
    <source>
        <dbReference type="ARBA" id="ARBA00022729"/>
    </source>
</evidence>
<evidence type="ECO:0000259" key="7">
    <source>
        <dbReference type="Pfam" id="PF14322"/>
    </source>
</evidence>
<dbReference type="OrthoDB" id="621570at2"/>
<evidence type="ECO:0000256" key="5">
    <source>
        <dbReference type="ARBA" id="ARBA00023237"/>
    </source>
</evidence>
<dbReference type="PROSITE" id="PS51257">
    <property type="entry name" value="PROKAR_LIPOPROTEIN"/>
    <property type="match status" value="1"/>
</dbReference>
<dbReference type="CDD" id="cd08977">
    <property type="entry name" value="SusD"/>
    <property type="match status" value="1"/>
</dbReference>
<dbReference type="Pfam" id="PF07980">
    <property type="entry name" value="SusD_RagB"/>
    <property type="match status" value="1"/>
</dbReference>
<gene>
    <name evidence="8" type="ORF">DVG78_18410</name>
</gene>
<name>A0A369IA50_9BACT</name>
<dbReference type="Pfam" id="PF14322">
    <property type="entry name" value="SusD-like_3"/>
    <property type="match status" value="1"/>
</dbReference>
<keyword evidence="3" id="KW-0732">Signal</keyword>
<evidence type="ECO:0000256" key="4">
    <source>
        <dbReference type="ARBA" id="ARBA00023136"/>
    </source>
</evidence>
<dbReference type="InterPro" id="IPR011990">
    <property type="entry name" value="TPR-like_helical_dom_sf"/>
</dbReference>
<keyword evidence="9" id="KW-1185">Reference proteome</keyword>
<comment type="subcellular location">
    <subcellularLocation>
        <location evidence="1">Cell outer membrane</location>
    </subcellularLocation>
</comment>
<evidence type="ECO:0000313" key="9">
    <source>
        <dbReference type="Proteomes" id="UP000253141"/>
    </source>
</evidence>
<evidence type="ECO:0000259" key="6">
    <source>
        <dbReference type="Pfam" id="PF07980"/>
    </source>
</evidence>
<dbReference type="InterPro" id="IPR012944">
    <property type="entry name" value="SusD_RagB_dom"/>
</dbReference>
<dbReference type="AlphaFoldDB" id="A0A369IA50"/>
<dbReference type="GO" id="GO:0009279">
    <property type="term" value="C:cell outer membrane"/>
    <property type="evidence" value="ECO:0007669"/>
    <property type="project" value="UniProtKB-SubCell"/>
</dbReference>
<evidence type="ECO:0000313" key="8">
    <source>
        <dbReference type="EMBL" id="RDB04413.1"/>
    </source>
</evidence>
<dbReference type="InterPro" id="IPR033985">
    <property type="entry name" value="SusD-like_N"/>
</dbReference>
<sequence length="468" mass="51276">MLTRQLKNISLAVLVAVASSCSDLLNTEPKQSVSSDVALKDITGIRALLISVYDRLQPNTYYGARIMIAPEIMADNVRLTNTNSNRYFNERVNAPSAHMQQFWANYAAINEANFIISAIDGANTTTADKAQIKGEALFLRALLYFDMARVFAYEPTKVVNGFNEGLILRTEPTDDVSKADLRARSTIEETYQFIEKDLKDAIASFPATGNRLRANKAAANALLARVYLYWEKYADAITYATAALDAPNGASLVSGANYVAAFAAAPNPESFFEINYVQATESLGVNESMHSLTTNLTTGNWGDVVPTNELLGLYEATDIRRTQGFFAATKGGEAVFFSRKFPGARGPFTDNIPVIRYSEVLLIRAEAYAATGKADLALADLNRIRTRAGATPVAATVTGTDLIDAIMRERRLELVLEGHRFFDLKRRGEVITKAALSAPVPYSDFRILAPLPVGQIQLNPKLKQNPGY</sequence>
<dbReference type="RefSeq" id="WP_114462516.1">
    <property type="nucleotide sequence ID" value="NZ_QPIW01000016.1"/>
</dbReference>
<organism evidence="8 9">
    <name type="scientific">Runella aurantiaca</name>
    <dbReference type="NCBI Taxonomy" id="2282308"/>
    <lineage>
        <taxon>Bacteria</taxon>
        <taxon>Pseudomonadati</taxon>
        <taxon>Bacteroidota</taxon>
        <taxon>Cytophagia</taxon>
        <taxon>Cytophagales</taxon>
        <taxon>Spirosomataceae</taxon>
        <taxon>Runella</taxon>
    </lineage>
</organism>
<feature type="domain" description="RagB/SusD" evidence="6">
    <location>
        <begin position="349"/>
        <end position="468"/>
    </location>
</feature>
<dbReference type="Proteomes" id="UP000253141">
    <property type="component" value="Unassembled WGS sequence"/>
</dbReference>
<keyword evidence="4" id="KW-0472">Membrane</keyword>
<dbReference type="Gene3D" id="1.25.40.390">
    <property type="match status" value="1"/>
</dbReference>